<dbReference type="InterPro" id="IPR014917">
    <property type="entry name" value="DUF1800"/>
</dbReference>
<dbReference type="PANTHER" id="PTHR43737:SF1">
    <property type="entry name" value="DUF1501 DOMAIN-CONTAINING PROTEIN"/>
    <property type="match status" value="1"/>
</dbReference>
<proteinExistence type="predicted"/>
<dbReference type="EMBL" id="BRYA01000296">
    <property type="protein sequence ID" value="GMI46413.1"/>
    <property type="molecule type" value="Genomic_DNA"/>
</dbReference>
<dbReference type="InterPro" id="IPR010869">
    <property type="entry name" value="DUF1501"/>
</dbReference>
<sequence>MKSSFGPTKETISNFTTPEDHVKEQIVIPPTSHRAYFRERSNPTLTRNLDSLGSPYSPCSLNSRWVDYPILEDDVGSTFTISSSSPHTLSVNGMVRTELSPLPEGAVTGIETRICEVEITGNHTGGLVKFGSSCDQEVQNPPIHFTSTLDSTRLLHSAATLIELDPPVDGVYLLQSAPSTADCTPPPPGPIFAKTSDGAYRLFDGRLSLLSNTLSSPASSTPSSTQTCAAVAKTFLNAATCQPGLSSCAPPSYTSTVFTLTEDVLEDYFEMSKVYAYYVTGLRTDDVDSPCDTTTSRWLKHASNCGDASASGSTSIDSTTHTHISSLLTAADTDGSYVVDIAASSSTSCTLASAGVKINVGSKCYEHVHPQLYGVYDFSYWTLAHPGNVDAIKNGNPNPITNFANSGTTELSFPGWHSMNNWDTNYEYLTLIGKLGQDIDFISLPTSLQTPEMATELGATSMVSPDDPTFEACGSPFEVKNDPSKGHRTVFYTSTKEAKSFQLLDQYKSTLNSKHVKRLVWMGASLDAPDQLRQRVAWAISQIFVVSEAGVTSNNHLESEIWGVYYDIFVRNAFGNYRDIMREVSYSPMMAVFLTYMKSKSFHYNFHSYRNEELHPDENYAREIMQLFTIGLYELNLDGTRKVDSNGENIPTYTNEDIVAFARAWTGFDRQAMRSNIERVVGEKSDNNVDPMQIKAEWRDQFPKLGLNGLYVGDGYPLCHELPTRAFLHQGAMYRYLGSDPNPKTISDDLDDGVTRFVLDTSSDLYATLCDPDPGSGSCRYKSEVVLSSTLPCTGKECDVDTLRVIAVGATSLSTPIYFEYIQQPCVHYAFYDETHGRSIGNAYKRNGRCGDSRIPLATVPCRPVGPWITYGVEMCGQNYHGERTTVATGSQRCLDEGAGEFASWNWIKFKCSDEDLGGVTDSNLGYWSTAKCQTQVQVVEGGKVSIVHEMHEDTFKEWKKGDVSVDNKVEFRIDWDGGNFPTTADNCGNECEVVASSDTCLCNTTVTSSMPFSSLSEPPSLDEVISTLRVTVLESVATDASIYSLHSTTSDGVKIYLPVGTTTLTEDAVFQVQTFSQVHRYYKNSLSTVHIGSSFSFRNPPSFMSVIEPTARDAFWETEAVLDVFFNHPNLAPFLADFLIKRLVTSNPTPRYVEEVANAFISGKFGNDFGSGEYGDLEATIAAVLLDRESLSSTLEADTTQGKMREPILKLMHIMRSLEVQKRNGGDIADNFIYKKIGQMATNTPSVFNFYQSDYQPAGKISFSSLVSPEGQLINAPTVLSWLNGILSLVEYGLTSCYFGFFTPSRSDQICWKERLEKEGHKNSNKWNSGHLSWEPEDLNDVDSVLDELDLLLTGGRLQEASKRIISAEFMKQNADTTADDSVGKALRTAINLMSATPEFQIEGTLHSTTTTKRATSLPEEAAPDDPSDYKAIVYIFMTGGVDSFNILMPHSECNGGIDLETQYQDVRTDIALAKSTMLEIDATSQSQPCNKFGLHPELTFVQSLYNDGDVSFIANIGSMVEPITKEEYNSKSKEVPPSLFAHNIQVKAAMGVHAQVPAAKGVLGRIKDALTATMDEADRKLTHSYSITGDAHVLEGNPGVSTSPDFISRTAGVEPFDEIRGAHLNVPIQRLNQNVSGSIFAETWSQTVEKSFVRTKILYDALESQGTLTQTFSAVEDVAEPSDLAEELMQVARLISSRDALKSERDIFFVDIGGFDTHSDGKEVLESKMVEINDALESFVGEMKAQSLWDKVTIATASDFARTLTSNGLGTDHAWGGNVFVAGGSIDGGKILGRYPDDLSENGSLNLGRGRLIPTTPWEGMWMALAKWFGVSEGENGLNYVLPNLAKFDSSQIIDAAVLFEE</sequence>
<dbReference type="OrthoDB" id="411021at2759"/>
<keyword evidence="2" id="KW-1185">Reference proteome</keyword>
<evidence type="ECO:0000313" key="2">
    <source>
        <dbReference type="Proteomes" id="UP001165065"/>
    </source>
</evidence>
<evidence type="ECO:0000313" key="1">
    <source>
        <dbReference type="EMBL" id="GMI46413.1"/>
    </source>
</evidence>
<dbReference type="Pfam" id="PF07394">
    <property type="entry name" value="DUF1501"/>
    <property type="match status" value="1"/>
</dbReference>
<dbReference type="Proteomes" id="UP001165065">
    <property type="component" value="Unassembled WGS sequence"/>
</dbReference>
<dbReference type="PANTHER" id="PTHR43737">
    <property type="entry name" value="BLL7424 PROTEIN"/>
    <property type="match status" value="1"/>
</dbReference>
<protein>
    <submittedName>
        <fullName evidence="1">Uncharacterized protein</fullName>
    </submittedName>
</protein>
<dbReference type="Pfam" id="PF08811">
    <property type="entry name" value="DUF1800"/>
    <property type="match status" value="2"/>
</dbReference>
<gene>
    <name evidence="1" type="ORF">TrCOL_g11196</name>
</gene>
<accession>A0A9W7GLW7</accession>
<name>A0A9W7GLW7_9STRA</name>
<reference evidence="2" key="1">
    <citation type="journal article" date="2023" name="Commun. Biol.">
        <title>Genome analysis of Parmales, the sister group of diatoms, reveals the evolutionary specialization of diatoms from phago-mixotrophs to photoautotrophs.</title>
        <authorList>
            <person name="Ban H."/>
            <person name="Sato S."/>
            <person name="Yoshikawa S."/>
            <person name="Yamada K."/>
            <person name="Nakamura Y."/>
            <person name="Ichinomiya M."/>
            <person name="Sato N."/>
            <person name="Blanc-Mathieu R."/>
            <person name="Endo H."/>
            <person name="Kuwata A."/>
            <person name="Ogata H."/>
        </authorList>
    </citation>
    <scope>NUCLEOTIDE SEQUENCE [LARGE SCALE GENOMIC DNA]</scope>
</reference>
<organism evidence="1 2">
    <name type="scientific">Triparma columacea</name>
    <dbReference type="NCBI Taxonomy" id="722753"/>
    <lineage>
        <taxon>Eukaryota</taxon>
        <taxon>Sar</taxon>
        <taxon>Stramenopiles</taxon>
        <taxon>Ochrophyta</taxon>
        <taxon>Bolidophyceae</taxon>
        <taxon>Parmales</taxon>
        <taxon>Triparmaceae</taxon>
        <taxon>Triparma</taxon>
    </lineage>
</organism>
<comment type="caution">
    <text evidence="1">The sequence shown here is derived from an EMBL/GenBank/DDBJ whole genome shotgun (WGS) entry which is preliminary data.</text>
</comment>